<accession>A0A1U7Q0M7</accession>
<evidence type="ECO:0000313" key="1">
    <source>
        <dbReference type="EMBL" id="SIT98033.1"/>
    </source>
</evidence>
<dbReference type="AlphaFoldDB" id="A0A1U7Q0M7"/>
<reference evidence="2" key="1">
    <citation type="submission" date="2016-10" db="EMBL/GenBank/DDBJ databases">
        <authorList>
            <person name="Varghese N."/>
            <person name="Submissions S."/>
        </authorList>
    </citation>
    <scope>NUCLEOTIDE SEQUENCE [LARGE SCALE GENOMIC DNA]</scope>
    <source>
        <strain evidence="2">DSM 19482</strain>
    </source>
</reference>
<sequence>MTDKKIQNYITIDGSTKVLELEESKSKIDSELVDFFRDEENIPLNNLAKYYLNENLNFLCGSGTSVAIGGKTINKGENPFETILSELKGITPEKPHILQLIKFLESDILLEKKFDKINQEYLYNLNIKEDVASAVEIKNYLDKALKIFVEKYVPFPIDYVEKNLGIHELFINKIISRKENLNRPKIFTPNYDLAFENACEKIGVNYNNGFRGVHMRKFDPDTFHNETYIKQDSAEKGKRITTYLNIYKLHGSVSWQYAESLNDLYNIKEIQISDSEKKDDFSFESLMIYPIQTKKSYSLDLPYSELFRNFSKSLSETQNTLVVIGYSFLDEHINDIIRTGLYNPNLTIIIHNYGLINENSPLFLQTLKDRAVSDKRIIIFEGALVGDFTNYVKFLIPLNSYLPPKDTIIDTLKSLAK</sequence>
<dbReference type="EMBL" id="FTPU01000038">
    <property type="protein sequence ID" value="SIT98033.1"/>
    <property type="molecule type" value="Genomic_DNA"/>
</dbReference>
<dbReference type="OrthoDB" id="9808492at2"/>
<name>A0A1U7Q0M7_9FLAO</name>
<dbReference type="Pfam" id="PF13289">
    <property type="entry name" value="SIR2_2"/>
    <property type="match status" value="1"/>
</dbReference>
<evidence type="ECO:0000313" key="2">
    <source>
        <dbReference type="Proteomes" id="UP000187261"/>
    </source>
</evidence>
<gene>
    <name evidence="1" type="ORF">SAMN05660493_02764</name>
</gene>
<organism evidence="1 2">
    <name type="scientific">Epilithonimonas bovis DSM 19482</name>
    <dbReference type="NCBI Taxonomy" id="1121284"/>
    <lineage>
        <taxon>Bacteria</taxon>
        <taxon>Pseudomonadati</taxon>
        <taxon>Bacteroidota</taxon>
        <taxon>Flavobacteriia</taxon>
        <taxon>Flavobacteriales</taxon>
        <taxon>Weeksellaceae</taxon>
        <taxon>Chryseobacterium group</taxon>
        <taxon>Epilithonimonas</taxon>
    </lineage>
</organism>
<proteinExistence type="predicted"/>
<dbReference type="STRING" id="1121284.SAMN05660493_02764"/>
<dbReference type="Proteomes" id="UP000187261">
    <property type="component" value="Unassembled WGS sequence"/>
</dbReference>
<protein>
    <submittedName>
        <fullName evidence="1">SIR2-like domain-containing protein</fullName>
    </submittedName>
</protein>
<dbReference type="RefSeq" id="WP_076784132.1">
    <property type="nucleotide sequence ID" value="NZ_FTPU01000038.1"/>
</dbReference>
<keyword evidence="2" id="KW-1185">Reference proteome</keyword>